<accession>A0A8H6VIM7</accession>
<comment type="caution">
    <text evidence="9">The sequence shown here is derived from an EMBL/GenBank/DDBJ whole genome shotgun (WGS) entry which is preliminary data.</text>
</comment>
<reference evidence="9" key="1">
    <citation type="submission" date="2020-04" db="EMBL/GenBank/DDBJ databases">
        <title>Draft genome resource of the tomato pathogen Pseudocercospora fuligena.</title>
        <authorList>
            <person name="Zaccaron A."/>
        </authorList>
    </citation>
    <scope>NUCLEOTIDE SEQUENCE</scope>
    <source>
        <strain evidence="9">PF001</strain>
    </source>
</reference>
<feature type="transmembrane region" description="Helical" evidence="8">
    <location>
        <begin position="6"/>
        <end position="23"/>
    </location>
</feature>
<evidence type="ECO:0000256" key="2">
    <source>
        <dbReference type="ARBA" id="ARBA00022723"/>
    </source>
</evidence>
<keyword evidence="8" id="KW-0472">Membrane</keyword>
<sequence length="534" mass="60346">MEHSKLIAAAFLGVLIYAIYRLLQVGSRPKDYPPGPPTLPIIGNIHQMPTKDAHLQFEKWAREYGDIYSLMLGTSTLIVLSSDEAIKELMDKKSSNYSDRPELYIGQELCSDNLRVLMMGYGPKWRGIRKMFHHLLNATVATSYVPYQMLENKQMLNDLLDTPDDFLKHIRRYSNALTTSMVFGWRTPTYEDASIQQLFEGFSEFADINQTGVAALLDAFPLLRKLPDAILPTQKKAKELHKAERELYLKHWLRAKKEIHDGTIKHCFCVGMAEAQKKDGFSDAQAAYISGTLLEAGSDTTSNTLYAFVQAMLLYPEAQKHAQRQLDQVMGSSRLPNMDDQAQLPYIRMIMKETLRWCPTTVLGAVPHAATQEDTYKGYFIPAGAGVMNNVWAINNDPRRAASPRTFDPNRYKDDHLGLYDSASNPDATKRDMFTFGAGRRICPGMHVAERSLLLGISRILWAFDISPAEGPDGQPVIPDQSKLTQGFVCMPEEYPAKITPRSKERAEIVRKEWEMAEKESLDAVTKQWIASPL</sequence>
<evidence type="ECO:0000256" key="3">
    <source>
        <dbReference type="ARBA" id="ARBA00023002"/>
    </source>
</evidence>
<evidence type="ECO:0000256" key="8">
    <source>
        <dbReference type="SAM" id="Phobius"/>
    </source>
</evidence>
<dbReference type="PRINTS" id="PR00463">
    <property type="entry name" value="EP450I"/>
</dbReference>
<dbReference type="Gene3D" id="1.10.630.10">
    <property type="entry name" value="Cytochrome P450"/>
    <property type="match status" value="1"/>
</dbReference>
<dbReference type="GO" id="GO:0016705">
    <property type="term" value="F:oxidoreductase activity, acting on paired donors, with incorporation or reduction of molecular oxygen"/>
    <property type="evidence" value="ECO:0007669"/>
    <property type="project" value="InterPro"/>
</dbReference>
<keyword evidence="8" id="KW-0812">Transmembrane</keyword>
<organism evidence="9 10">
    <name type="scientific">Pseudocercospora fuligena</name>
    <dbReference type="NCBI Taxonomy" id="685502"/>
    <lineage>
        <taxon>Eukaryota</taxon>
        <taxon>Fungi</taxon>
        <taxon>Dikarya</taxon>
        <taxon>Ascomycota</taxon>
        <taxon>Pezizomycotina</taxon>
        <taxon>Dothideomycetes</taxon>
        <taxon>Dothideomycetidae</taxon>
        <taxon>Mycosphaerellales</taxon>
        <taxon>Mycosphaerellaceae</taxon>
        <taxon>Pseudocercospora</taxon>
    </lineage>
</organism>
<evidence type="ECO:0000256" key="6">
    <source>
        <dbReference type="PIRSR" id="PIRSR602401-1"/>
    </source>
</evidence>
<evidence type="ECO:0000256" key="7">
    <source>
        <dbReference type="RuleBase" id="RU000461"/>
    </source>
</evidence>
<keyword evidence="6 7" id="KW-0349">Heme</keyword>
<name>A0A8H6VIM7_9PEZI</name>
<keyword evidence="4 6" id="KW-0408">Iron</keyword>
<dbReference type="CDD" id="cd11065">
    <property type="entry name" value="CYP64-like"/>
    <property type="match status" value="1"/>
</dbReference>
<dbReference type="PANTHER" id="PTHR46300">
    <property type="entry name" value="P450, PUTATIVE (EUROFUNG)-RELATED-RELATED"/>
    <property type="match status" value="1"/>
</dbReference>
<dbReference type="SUPFAM" id="SSF48264">
    <property type="entry name" value="Cytochrome P450"/>
    <property type="match status" value="1"/>
</dbReference>
<keyword evidence="5 7" id="KW-0503">Monooxygenase</keyword>
<dbReference type="InterPro" id="IPR050364">
    <property type="entry name" value="Cytochrome_P450_fung"/>
</dbReference>
<feature type="binding site" description="axial binding residue" evidence="6">
    <location>
        <position position="443"/>
    </location>
    <ligand>
        <name>heme</name>
        <dbReference type="ChEBI" id="CHEBI:30413"/>
    </ligand>
    <ligandPart>
        <name>Fe</name>
        <dbReference type="ChEBI" id="CHEBI:18248"/>
    </ligandPart>
</feature>
<comment type="similarity">
    <text evidence="1 7">Belongs to the cytochrome P450 family.</text>
</comment>
<dbReference type="PRINTS" id="PR00385">
    <property type="entry name" value="P450"/>
</dbReference>
<dbReference type="GO" id="GO:0004497">
    <property type="term" value="F:monooxygenase activity"/>
    <property type="evidence" value="ECO:0007669"/>
    <property type="project" value="UniProtKB-KW"/>
</dbReference>
<dbReference type="OrthoDB" id="1055148at2759"/>
<dbReference type="InterPro" id="IPR001128">
    <property type="entry name" value="Cyt_P450"/>
</dbReference>
<dbReference type="AlphaFoldDB" id="A0A8H6VIM7"/>
<keyword evidence="2 6" id="KW-0479">Metal-binding</keyword>
<dbReference type="GO" id="GO:0005506">
    <property type="term" value="F:iron ion binding"/>
    <property type="evidence" value="ECO:0007669"/>
    <property type="project" value="InterPro"/>
</dbReference>
<evidence type="ECO:0000256" key="4">
    <source>
        <dbReference type="ARBA" id="ARBA00023004"/>
    </source>
</evidence>
<dbReference type="InterPro" id="IPR002401">
    <property type="entry name" value="Cyt_P450_E_grp-I"/>
</dbReference>
<dbReference type="Proteomes" id="UP000660729">
    <property type="component" value="Unassembled WGS sequence"/>
</dbReference>
<dbReference type="PROSITE" id="PS00086">
    <property type="entry name" value="CYTOCHROME_P450"/>
    <property type="match status" value="1"/>
</dbReference>
<dbReference type="InterPro" id="IPR036396">
    <property type="entry name" value="Cyt_P450_sf"/>
</dbReference>
<dbReference type="EMBL" id="JABCIY010000070">
    <property type="protein sequence ID" value="KAF7193843.1"/>
    <property type="molecule type" value="Genomic_DNA"/>
</dbReference>
<protein>
    <submittedName>
        <fullName evidence="9">Cytochrome P450 monooxygenase</fullName>
    </submittedName>
</protein>
<dbReference type="Pfam" id="PF00067">
    <property type="entry name" value="p450"/>
    <property type="match status" value="1"/>
</dbReference>
<gene>
    <name evidence="9" type="ORF">HII31_04733</name>
</gene>
<proteinExistence type="inferred from homology"/>
<dbReference type="InterPro" id="IPR017972">
    <property type="entry name" value="Cyt_P450_CS"/>
</dbReference>
<comment type="cofactor">
    <cofactor evidence="6">
        <name>heme</name>
        <dbReference type="ChEBI" id="CHEBI:30413"/>
    </cofactor>
</comment>
<evidence type="ECO:0000256" key="5">
    <source>
        <dbReference type="ARBA" id="ARBA00023033"/>
    </source>
</evidence>
<evidence type="ECO:0000313" key="9">
    <source>
        <dbReference type="EMBL" id="KAF7193843.1"/>
    </source>
</evidence>
<dbReference type="GO" id="GO:0020037">
    <property type="term" value="F:heme binding"/>
    <property type="evidence" value="ECO:0007669"/>
    <property type="project" value="InterPro"/>
</dbReference>
<evidence type="ECO:0000256" key="1">
    <source>
        <dbReference type="ARBA" id="ARBA00010617"/>
    </source>
</evidence>
<dbReference type="PANTHER" id="PTHR46300:SF2">
    <property type="entry name" value="CYTOCHROME P450 MONOOXYGENASE ALNH-RELATED"/>
    <property type="match status" value="1"/>
</dbReference>
<evidence type="ECO:0000313" key="10">
    <source>
        <dbReference type="Proteomes" id="UP000660729"/>
    </source>
</evidence>
<keyword evidence="8" id="KW-1133">Transmembrane helix</keyword>
<keyword evidence="3 7" id="KW-0560">Oxidoreductase</keyword>
<keyword evidence="10" id="KW-1185">Reference proteome</keyword>